<keyword evidence="3" id="KW-0805">Transcription regulation</keyword>
<dbReference type="InterPro" id="IPR058031">
    <property type="entry name" value="AAA_lid_NorR"/>
</dbReference>
<keyword evidence="2" id="KW-0067">ATP-binding</keyword>
<evidence type="ECO:0000256" key="3">
    <source>
        <dbReference type="ARBA" id="ARBA00023015"/>
    </source>
</evidence>
<dbReference type="InterPro" id="IPR009057">
    <property type="entry name" value="Homeodomain-like_sf"/>
</dbReference>
<dbReference type="InterPro" id="IPR002078">
    <property type="entry name" value="Sigma_54_int"/>
</dbReference>
<dbReference type="PANTHER" id="PTHR32071:SF122">
    <property type="entry name" value="SIGMA FACTOR"/>
    <property type="match status" value="1"/>
</dbReference>
<evidence type="ECO:0000256" key="6">
    <source>
        <dbReference type="PROSITE-ProRule" id="PRU00169"/>
    </source>
</evidence>
<dbReference type="Gene3D" id="1.10.8.60">
    <property type="match status" value="1"/>
</dbReference>
<keyword evidence="6" id="KW-0597">Phosphoprotein</keyword>
<evidence type="ECO:0000259" key="8">
    <source>
        <dbReference type="PROSITE" id="PS50110"/>
    </source>
</evidence>
<dbReference type="SUPFAM" id="SSF52540">
    <property type="entry name" value="P-loop containing nucleoside triphosphate hydrolases"/>
    <property type="match status" value="1"/>
</dbReference>
<keyword evidence="10" id="KW-1185">Reference proteome</keyword>
<dbReference type="InterPro" id="IPR027417">
    <property type="entry name" value="P-loop_NTPase"/>
</dbReference>
<dbReference type="Gene3D" id="3.40.50.300">
    <property type="entry name" value="P-loop containing nucleotide triphosphate hydrolases"/>
    <property type="match status" value="1"/>
</dbReference>
<dbReference type="CDD" id="cd00009">
    <property type="entry name" value="AAA"/>
    <property type="match status" value="1"/>
</dbReference>
<keyword evidence="5" id="KW-0804">Transcription</keyword>
<dbReference type="PROSITE" id="PS00688">
    <property type="entry name" value="SIGMA54_INTERACT_3"/>
    <property type="match status" value="1"/>
</dbReference>
<evidence type="ECO:0000256" key="1">
    <source>
        <dbReference type="ARBA" id="ARBA00022741"/>
    </source>
</evidence>
<keyword evidence="1" id="KW-0547">Nucleotide-binding</keyword>
<dbReference type="Pfam" id="PF00072">
    <property type="entry name" value="Response_reg"/>
    <property type="match status" value="1"/>
</dbReference>
<evidence type="ECO:0000313" key="10">
    <source>
        <dbReference type="Proteomes" id="UP001202961"/>
    </source>
</evidence>
<dbReference type="Pfam" id="PF02954">
    <property type="entry name" value="HTH_8"/>
    <property type="match status" value="1"/>
</dbReference>
<dbReference type="PANTHER" id="PTHR32071">
    <property type="entry name" value="TRANSCRIPTIONAL REGULATORY PROTEIN"/>
    <property type="match status" value="1"/>
</dbReference>
<dbReference type="InterPro" id="IPR002197">
    <property type="entry name" value="HTH_Fis"/>
</dbReference>
<sequence length="484" mass="53329">MTSTPRILLVDDDFHLATSLGQWLIEVGYEAEVANDLGQARRYLAGRPFDLIITDLRLGGDDGFDLIRYAAKHHSGTAVLVMTGYATPDTAVEAVRAGAFDLLTKPVIDDELMLAIDRAINHNKVEQENESLRKQLDRRSGLENILSHDYRMMKIFDVIDSVADARASILITGENGTGKSMIARAIHHRSSRRGGPFVEVACGALPDTLLESELFGHVAGAYTGANTDRTGKFELADGGTLFLDEIGTATPAMQVKLLRVLQEFEFEPLGGVETRKVDTRVILATNQDLVSGVADGTFRQDLYYRINVVNIVLPSLRERPGDIPLLADHFIREAAEAATREVEAFDREAMAALQAYHWPGNVRQLENVVERAVLLGSDRILGIHDLPPEVLGVTKSGDRDFSFSAANHASMSPVSQEASMASSVGGKSLREALEAPEREIILNSLRRHAWNRAATADELEINRTTLYKKMKRLGLDDPRLQYAM</sequence>
<dbReference type="PRINTS" id="PR01590">
    <property type="entry name" value="HTHFIS"/>
</dbReference>
<dbReference type="InterPro" id="IPR011006">
    <property type="entry name" value="CheY-like_superfamily"/>
</dbReference>
<dbReference type="EMBL" id="JAMQBK010000023">
    <property type="protein sequence ID" value="MCM2370483.1"/>
    <property type="molecule type" value="Genomic_DNA"/>
</dbReference>
<dbReference type="Pfam" id="PF00158">
    <property type="entry name" value="Sigma54_activat"/>
    <property type="match status" value="1"/>
</dbReference>
<protein>
    <submittedName>
        <fullName evidence="9">Sigma-54 dependent transcriptional regulator</fullName>
    </submittedName>
</protein>
<keyword evidence="4" id="KW-0238">DNA-binding</keyword>
<dbReference type="Gene3D" id="1.10.10.60">
    <property type="entry name" value="Homeodomain-like"/>
    <property type="match status" value="1"/>
</dbReference>
<dbReference type="Pfam" id="PF25601">
    <property type="entry name" value="AAA_lid_14"/>
    <property type="match status" value="1"/>
</dbReference>
<dbReference type="RefSeq" id="WP_250928151.1">
    <property type="nucleotide sequence ID" value="NZ_JAMQBK010000023.1"/>
</dbReference>
<evidence type="ECO:0000256" key="5">
    <source>
        <dbReference type="ARBA" id="ARBA00023163"/>
    </source>
</evidence>
<feature type="domain" description="Sigma-54 factor interaction" evidence="7">
    <location>
        <begin position="145"/>
        <end position="374"/>
    </location>
</feature>
<dbReference type="PROSITE" id="PS00676">
    <property type="entry name" value="SIGMA54_INTERACT_2"/>
    <property type="match status" value="1"/>
</dbReference>
<dbReference type="InterPro" id="IPR001789">
    <property type="entry name" value="Sig_transdc_resp-reg_receiver"/>
</dbReference>
<dbReference type="InterPro" id="IPR025943">
    <property type="entry name" value="Sigma_54_int_dom_ATP-bd_2"/>
</dbReference>
<dbReference type="PROSITE" id="PS50110">
    <property type="entry name" value="RESPONSE_REGULATORY"/>
    <property type="match status" value="1"/>
</dbReference>
<dbReference type="Gene3D" id="3.40.50.2300">
    <property type="match status" value="1"/>
</dbReference>
<feature type="domain" description="Response regulatory" evidence="8">
    <location>
        <begin position="6"/>
        <end position="120"/>
    </location>
</feature>
<dbReference type="SMART" id="SM00448">
    <property type="entry name" value="REC"/>
    <property type="match status" value="1"/>
</dbReference>
<evidence type="ECO:0000256" key="2">
    <source>
        <dbReference type="ARBA" id="ARBA00022840"/>
    </source>
</evidence>
<comment type="caution">
    <text evidence="9">The sequence shown here is derived from an EMBL/GenBank/DDBJ whole genome shotgun (WGS) entry which is preliminary data.</text>
</comment>
<evidence type="ECO:0000256" key="4">
    <source>
        <dbReference type="ARBA" id="ARBA00023125"/>
    </source>
</evidence>
<dbReference type="Proteomes" id="UP001202961">
    <property type="component" value="Unassembled WGS sequence"/>
</dbReference>
<accession>A0ABT0U0S8</accession>
<dbReference type="SUPFAM" id="SSF46689">
    <property type="entry name" value="Homeodomain-like"/>
    <property type="match status" value="1"/>
</dbReference>
<feature type="modified residue" description="4-aspartylphosphate" evidence="6">
    <location>
        <position position="55"/>
    </location>
</feature>
<proteinExistence type="predicted"/>
<dbReference type="PROSITE" id="PS50045">
    <property type="entry name" value="SIGMA54_INTERACT_4"/>
    <property type="match status" value="1"/>
</dbReference>
<reference evidence="9 10" key="1">
    <citation type="journal article" date="2022" name="Syst. Appl. Microbiol.">
        <title>Rhodopirellula aestuarii sp. nov., a novel member of the genus Rhodopirellula isolated from brackish sediments collected in the Tagus River estuary, Portugal.</title>
        <authorList>
            <person name="Vitorino I.R."/>
            <person name="Klimek D."/>
            <person name="Calusinska M."/>
            <person name="Lobo-da-Cunha A."/>
            <person name="Vasconcelos V."/>
            <person name="Lage O.M."/>
        </authorList>
    </citation>
    <scope>NUCLEOTIDE SEQUENCE [LARGE SCALE GENOMIC DNA]</scope>
    <source>
        <strain evidence="9 10">ICT_H3.1</strain>
    </source>
</reference>
<dbReference type="SMART" id="SM00382">
    <property type="entry name" value="AAA"/>
    <property type="match status" value="1"/>
</dbReference>
<gene>
    <name evidence="9" type="ORF">NB063_07570</name>
</gene>
<dbReference type="InterPro" id="IPR025944">
    <property type="entry name" value="Sigma_54_int_dom_CS"/>
</dbReference>
<evidence type="ECO:0000259" key="7">
    <source>
        <dbReference type="PROSITE" id="PS50045"/>
    </source>
</evidence>
<dbReference type="InterPro" id="IPR003593">
    <property type="entry name" value="AAA+_ATPase"/>
</dbReference>
<dbReference type="SUPFAM" id="SSF52172">
    <property type="entry name" value="CheY-like"/>
    <property type="match status" value="1"/>
</dbReference>
<name>A0ABT0U0S8_9BACT</name>
<organism evidence="9 10">
    <name type="scientific">Aporhodopirellula aestuarii</name>
    <dbReference type="NCBI Taxonomy" id="2950107"/>
    <lineage>
        <taxon>Bacteria</taxon>
        <taxon>Pseudomonadati</taxon>
        <taxon>Planctomycetota</taxon>
        <taxon>Planctomycetia</taxon>
        <taxon>Pirellulales</taxon>
        <taxon>Pirellulaceae</taxon>
        <taxon>Aporhodopirellula</taxon>
    </lineage>
</organism>
<evidence type="ECO:0000313" key="9">
    <source>
        <dbReference type="EMBL" id="MCM2370483.1"/>
    </source>
</evidence>